<dbReference type="EMBL" id="JASSZA010000003">
    <property type="protein sequence ID" value="KAK2115075.1"/>
    <property type="molecule type" value="Genomic_DNA"/>
</dbReference>
<reference evidence="2 3" key="1">
    <citation type="submission" date="2023-05" db="EMBL/GenBank/DDBJ databases">
        <title>B98-5 Cell Line De Novo Hybrid Assembly: An Optical Mapping Approach.</title>
        <authorList>
            <person name="Kananen K."/>
            <person name="Auerbach J.A."/>
            <person name="Kautto E."/>
            <person name="Blachly J.S."/>
        </authorList>
    </citation>
    <scope>NUCLEOTIDE SEQUENCE [LARGE SCALE GENOMIC DNA]</scope>
    <source>
        <strain evidence="2">B95-8</strain>
        <tissue evidence="2">Cell line</tissue>
    </source>
</reference>
<evidence type="ECO:0000313" key="2">
    <source>
        <dbReference type="EMBL" id="KAK2115075.1"/>
    </source>
</evidence>
<feature type="region of interest" description="Disordered" evidence="1">
    <location>
        <begin position="38"/>
        <end position="65"/>
    </location>
</feature>
<organism evidence="2 3">
    <name type="scientific">Saguinus oedipus</name>
    <name type="common">Cotton-top tamarin</name>
    <name type="synonym">Oedipomidas oedipus</name>
    <dbReference type="NCBI Taxonomy" id="9490"/>
    <lineage>
        <taxon>Eukaryota</taxon>
        <taxon>Metazoa</taxon>
        <taxon>Chordata</taxon>
        <taxon>Craniata</taxon>
        <taxon>Vertebrata</taxon>
        <taxon>Euteleostomi</taxon>
        <taxon>Mammalia</taxon>
        <taxon>Eutheria</taxon>
        <taxon>Euarchontoglires</taxon>
        <taxon>Primates</taxon>
        <taxon>Haplorrhini</taxon>
        <taxon>Platyrrhini</taxon>
        <taxon>Cebidae</taxon>
        <taxon>Callitrichinae</taxon>
        <taxon>Saguinus</taxon>
    </lineage>
</organism>
<feature type="non-terminal residue" evidence="2">
    <location>
        <position position="1"/>
    </location>
</feature>
<gene>
    <name evidence="2" type="ORF">P7K49_005701</name>
</gene>
<evidence type="ECO:0000313" key="3">
    <source>
        <dbReference type="Proteomes" id="UP001266305"/>
    </source>
</evidence>
<protein>
    <submittedName>
        <fullName evidence="2">Uncharacterized protein</fullName>
    </submittedName>
</protein>
<keyword evidence="3" id="KW-1185">Reference proteome</keyword>
<dbReference type="Proteomes" id="UP001266305">
    <property type="component" value="Unassembled WGS sequence"/>
</dbReference>
<accession>A0ABQ9W0W8</accession>
<proteinExistence type="predicted"/>
<sequence>DSAAQWGRGIHHNRCNPPLLKYCLGLMQPAIAEATCHNRENSTSRGECTTAEQSPATAGQTHASR</sequence>
<comment type="caution">
    <text evidence="2">The sequence shown here is derived from an EMBL/GenBank/DDBJ whole genome shotgun (WGS) entry which is preliminary data.</text>
</comment>
<name>A0ABQ9W0W8_SAGOE</name>
<feature type="compositionally biased region" description="Polar residues" evidence="1">
    <location>
        <begin position="43"/>
        <end position="65"/>
    </location>
</feature>
<feature type="non-terminal residue" evidence="2">
    <location>
        <position position="65"/>
    </location>
</feature>
<evidence type="ECO:0000256" key="1">
    <source>
        <dbReference type="SAM" id="MobiDB-lite"/>
    </source>
</evidence>